<reference evidence="3" key="1">
    <citation type="submission" date="2023-07" db="EMBL/GenBank/DDBJ databases">
        <authorList>
            <person name="Kim M.K."/>
        </authorList>
    </citation>
    <scope>NUCLEOTIDE SEQUENCE</scope>
    <source>
        <strain evidence="3">ASUV-10-1</strain>
    </source>
</reference>
<name>A0ABT9B8Z0_9BACT</name>
<dbReference type="InterPro" id="IPR008756">
    <property type="entry name" value="Peptidase_M56"/>
</dbReference>
<dbReference type="EMBL" id="JAUQSY010000001">
    <property type="protein sequence ID" value="MDO7873492.1"/>
    <property type="molecule type" value="Genomic_DNA"/>
</dbReference>
<dbReference type="RefSeq" id="WP_305004807.1">
    <property type="nucleotide sequence ID" value="NZ_JAUQSY010000001.1"/>
</dbReference>
<dbReference type="PANTHER" id="PTHR34978:SF3">
    <property type="entry name" value="SLR0241 PROTEIN"/>
    <property type="match status" value="1"/>
</dbReference>
<accession>A0ABT9B8Z0</accession>
<evidence type="ECO:0000313" key="4">
    <source>
        <dbReference type="Proteomes" id="UP001176429"/>
    </source>
</evidence>
<protein>
    <submittedName>
        <fullName evidence="3">M56 family metallopeptidase</fullName>
    </submittedName>
</protein>
<dbReference type="SUPFAM" id="SSF56935">
    <property type="entry name" value="Porins"/>
    <property type="match status" value="1"/>
</dbReference>
<dbReference type="Proteomes" id="UP001176429">
    <property type="component" value="Unassembled WGS sequence"/>
</dbReference>
<organism evidence="3 4">
    <name type="scientific">Hymenobacter aranciens</name>
    <dbReference type="NCBI Taxonomy" id="3063996"/>
    <lineage>
        <taxon>Bacteria</taxon>
        <taxon>Pseudomonadati</taxon>
        <taxon>Bacteroidota</taxon>
        <taxon>Cytophagia</taxon>
        <taxon>Cytophagales</taxon>
        <taxon>Hymenobacteraceae</taxon>
        <taxon>Hymenobacter</taxon>
    </lineage>
</organism>
<evidence type="ECO:0000313" key="3">
    <source>
        <dbReference type="EMBL" id="MDO7873492.1"/>
    </source>
</evidence>
<gene>
    <name evidence="3" type="ORF">Q5H93_02025</name>
</gene>
<feature type="transmembrane region" description="Helical" evidence="1">
    <location>
        <begin position="274"/>
        <end position="291"/>
    </location>
</feature>
<feature type="transmembrane region" description="Helical" evidence="1">
    <location>
        <begin position="6"/>
        <end position="25"/>
    </location>
</feature>
<keyword evidence="4" id="KW-1185">Reference proteome</keyword>
<dbReference type="InterPro" id="IPR037066">
    <property type="entry name" value="Plug_dom_sf"/>
</dbReference>
<feature type="transmembrane region" description="Helical" evidence="1">
    <location>
        <begin position="99"/>
        <end position="120"/>
    </location>
</feature>
<keyword evidence="1" id="KW-0812">Transmembrane</keyword>
<dbReference type="Gene3D" id="2.170.130.10">
    <property type="entry name" value="TonB-dependent receptor, plug domain"/>
    <property type="match status" value="1"/>
</dbReference>
<dbReference type="InterPro" id="IPR052173">
    <property type="entry name" value="Beta-lactam_resp_regulator"/>
</dbReference>
<dbReference type="PANTHER" id="PTHR34978">
    <property type="entry name" value="POSSIBLE SENSOR-TRANSDUCER PROTEIN BLAR"/>
    <property type="match status" value="1"/>
</dbReference>
<comment type="caution">
    <text evidence="3">The sequence shown here is derived from an EMBL/GenBank/DDBJ whole genome shotgun (WGS) entry which is preliminary data.</text>
</comment>
<feature type="transmembrane region" description="Helical" evidence="1">
    <location>
        <begin position="37"/>
        <end position="58"/>
    </location>
</feature>
<evidence type="ECO:0000256" key="1">
    <source>
        <dbReference type="SAM" id="Phobius"/>
    </source>
</evidence>
<feature type="transmembrane region" description="Helical" evidence="1">
    <location>
        <begin position="233"/>
        <end position="254"/>
    </location>
</feature>
<dbReference type="CDD" id="cd07341">
    <property type="entry name" value="M56_BlaR1_MecR1_like"/>
    <property type="match status" value="1"/>
</dbReference>
<sequence length="491" mass="52641">MSALLLYLLKVNAGLLLLAAVYYGLLRRLTFFGLNRAYLLLALGFAALGPVLPVPAWWTDATPLPAAVVAWVPVDAAAGPPVAAGAAPAAAIDWPALGLALYGLGGAVLLTRLLAQLLAVARLRRQSRPAVAEGVAFRRLEGEAGPFSFGADIYVNPARHPAGELAAVLRHEQVHVRQWHTLDVLAVELVRALAWCNPAAWLLRRAVLDNLEYLADHHALQTGLDRRAYQYSLLRLSSGAANPTLVSPFTLLTLKNRIAMMNTPSSPTAHSVRYLLAVPLVAAMALGFGAVQAQKPAPIVTATGRPPLYYIDGKLSGADWSDKIKPEEIESMNVLKGEAAQKLFGAAAADGVVIVTTKNNKNAPDVLAFNAKIEKVVPTVPGTESPAEISALVPKALATITKKFPNSRIIGVTKLSYPSTGKTVYKVQLAEGRRPSYIYFDEQGTEVKPLKGWSSTQPTTAPMYNEFGQSMRTFLYQVDWVAGATQAKEGC</sequence>
<dbReference type="Pfam" id="PF05569">
    <property type="entry name" value="Peptidase_M56"/>
    <property type="match status" value="1"/>
</dbReference>
<evidence type="ECO:0000259" key="2">
    <source>
        <dbReference type="Pfam" id="PF05569"/>
    </source>
</evidence>
<proteinExistence type="predicted"/>
<keyword evidence="1" id="KW-0472">Membrane</keyword>
<keyword evidence="1" id="KW-1133">Transmembrane helix</keyword>
<feature type="domain" description="Peptidase M56" evidence="2">
    <location>
        <begin position="162"/>
        <end position="260"/>
    </location>
</feature>